<dbReference type="STRING" id="61395.A0A1Y1VXY4"/>
<dbReference type="Pfam" id="PF19273">
    <property type="entry name" value="Exportin-5"/>
    <property type="match status" value="1"/>
</dbReference>
<dbReference type="InterPro" id="IPR045065">
    <property type="entry name" value="XPO1/5"/>
</dbReference>
<protein>
    <recommendedName>
        <fullName evidence="1">Exportin-5 C-terminal domain-containing protein</fullName>
    </recommendedName>
</protein>
<dbReference type="SUPFAM" id="SSF48371">
    <property type="entry name" value="ARM repeat"/>
    <property type="match status" value="1"/>
</dbReference>
<dbReference type="RefSeq" id="XP_040740144.1">
    <property type="nucleotide sequence ID" value="XM_040888656.1"/>
</dbReference>
<evidence type="ECO:0000259" key="1">
    <source>
        <dbReference type="Pfam" id="PF19273"/>
    </source>
</evidence>
<evidence type="ECO:0000313" key="2">
    <source>
        <dbReference type="EMBL" id="ORX66117.1"/>
    </source>
</evidence>
<dbReference type="InterPro" id="IPR045478">
    <property type="entry name" value="Exportin-5_C"/>
</dbReference>
<dbReference type="GO" id="GO:0003723">
    <property type="term" value="F:RNA binding"/>
    <property type="evidence" value="ECO:0007669"/>
    <property type="project" value="TreeGrafter"/>
</dbReference>
<feature type="domain" description="Exportin-5 C-terminal" evidence="1">
    <location>
        <begin position="395"/>
        <end position="1105"/>
    </location>
</feature>
<accession>A0A1Y1VXY4</accession>
<evidence type="ECO:0000313" key="3">
    <source>
        <dbReference type="Proteomes" id="UP000193922"/>
    </source>
</evidence>
<reference evidence="2 3" key="1">
    <citation type="submission" date="2016-07" db="EMBL/GenBank/DDBJ databases">
        <title>Pervasive Adenine N6-methylation of Active Genes in Fungi.</title>
        <authorList>
            <consortium name="DOE Joint Genome Institute"/>
            <person name="Mondo S.J."/>
            <person name="Dannebaum R.O."/>
            <person name="Kuo R.C."/>
            <person name="Labutti K."/>
            <person name="Haridas S."/>
            <person name="Kuo A."/>
            <person name="Salamov A."/>
            <person name="Ahrendt S.R."/>
            <person name="Lipzen A."/>
            <person name="Sullivan W."/>
            <person name="Andreopoulos W.B."/>
            <person name="Clum A."/>
            <person name="Lindquist E."/>
            <person name="Daum C."/>
            <person name="Ramamoorthy G.K."/>
            <person name="Gryganskyi A."/>
            <person name="Culley D."/>
            <person name="Magnuson J.K."/>
            <person name="James T.Y."/>
            <person name="O'Malley M.A."/>
            <person name="Stajich J.E."/>
            <person name="Spatafora J.W."/>
            <person name="Visel A."/>
            <person name="Grigoriev I.V."/>
        </authorList>
    </citation>
    <scope>NUCLEOTIDE SEQUENCE [LARGE SCALE GENOMIC DNA]</scope>
    <source>
        <strain evidence="2 3">ATCC 12442</strain>
    </source>
</reference>
<dbReference type="EMBL" id="MCFD01000017">
    <property type="protein sequence ID" value="ORX66117.1"/>
    <property type="molecule type" value="Genomic_DNA"/>
</dbReference>
<dbReference type="GeneID" id="63805304"/>
<keyword evidence="3" id="KW-1185">Reference proteome</keyword>
<dbReference type="GO" id="GO:0042565">
    <property type="term" value="C:RNA nuclear export complex"/>
    <property type="evidence" value="ECO:0007669"/>
    <property type="project" value="TreeGrafter"/>
</dbReference>
<dbReference type="InterPro" id="IPR011989">
    <property type="entry name" value="ARM-like"/>
</dbReference>
<organism evidence="2 3">
    <name type="scientific">Linderina pennispora</name>
    <dbReference type="NCBI Taxonomy" id="61395"/>
    <lineage>
        <taxon>Eukaryota</taxon>
        <taxon>Fungi</taxon>
        <taxon>Fungi incertae sedis</taxon>
        <taxon>Zoopagomycota</taxon>
        <taxon>Kickxellomycotina</taxon>
        <taxon>Kickxellomycetes</taxon>
        <taxon>Kickxellales</taxon>
        <taxon>Kickxellaceae</taxon>
        <taxon>Linderina</taxon>
    </lineage>
</organism>
<dbReference type="GO" id="GO:0005737">
    <property type="term" value="C:cytoplasm"/>
    <property type="evidence" value="ECO:0007669"/>
    <property type="project" value="TreeGrafter"/>
</dbReference>
<dbReference type="InterPro" id="IPR016024">
    <property type="entry name" value="ARM-type_fold"/>
</dbReference>
<dbReference type="Proteomes" id="UP000193922">
    <property type="component" value="Unassembled WGS sequence"/>
</dbReference>
<dbReference type="GO" id="GO:0006405">
    <property type="term" value="P:RNA export from nucleus"/>
    <property type="evidence" value="ECO:0007669"/>
    <property type="project" value="TreeGrafter"/>
</dbReference>
<sequence>MDSGRIQQTLQALELIYGASTTVEQRREAEALCEQVKESEEAALVGVQLSQRQHGYPAMARHFGLRLIEDSLRSRWSGGKPSKNKKRLTLNDGVMLRDHLWQMLLQSSQNTEPQYIREKLVSVFVMLVVRMWPSSTWVDLNSQMMHLYMLSGEHRVLALRIWQTLGEEVFVYENDPSAAVHKNDLTIGLVGALLPRQTVTELYPHGYRVSVDSTPSFTKPGKKAREVPYEPGNEDGWLLRWAKHATEIAQHMSGSTDDQDLLVSMLDAISVYLDWVPVRALAAMQMIPCLADLLRVRSDTVRRRAASCLETISRRNVTVGEYRDTILLEFASNAAVLGSMAQVYLGTVKPAAETEWDDTAEALSAAKTISQTVANLVTIHWARKKLDINVLANPQPLIELLLALGRDMRYTVSSQAMACWTAIVGHPALSKDPVVLGAFSTLAEHTTTMLFKVCRASHLVGELVHGNDVATGIDSDEADQFESPADLRSFLSSDVRSRLLGILRSTCKLEPTGFVQWILPSLLPVLDTALTGNADVAQVSVAEAAFITVDTILSTLDDYEQRALEDGDMDRSLETVRPLCYQIGEKVVGFVTDNPTLMTRQLQTLPSFAFLLRPSAMGDDGARTLLFNVLKKCTSLLKAPEGPAARELRTLSRRATGALVRIAIAIPDSLMVIYGDLSDLVQANLNDPQVSDPVKCYLGEFLLTLIAGASCSLSMRKDLAGAVIRPLVESLNEFLPALQSPQELVSLLGLPALDANVAGDISSECKGAMDRARRNRFQLMHVLSTLQVCLTRTLGGDASLSLAAVWSDYVSEVAPAVLMLMQCLHALWNPANWQQLPWQSAPAQNLFGLLELSSSEMSSLTGAVARESQEADLHSVEIRAIRHTLNMLRESSYRCIGCLAHLPELYDAKVVPDIGSNFAACLFADAAVMTSRHWKMVLVEIVRPVLLAIGSWPTTRKDTVRNVVAEFVQPWLIPMLAFCSERLTEQWSEIMQRSSSGAEPSVDEDIVRERLLRDWTRAFSSATADLLASMSLSFPEAAQIENELASSARITIGQDDSHSKRTGNYALGAHILQTPELFAAVLTASLHAMQLPDTHASHRTTAALARLAPSLAVIGLLQHYAVPTPAHASTVNSYLAHVHPSLVDNKSGGTILSSWLCRDFVQATVSVLRSPQLLDVQDLALAMFADVLHFSSFAKHMPVNWKLHSKDVPDRAFRSTMVYSMVPAITESGVLGEDLEKALEMIVGEADAKRRKALLRLALLPMLAVEKSQMFSKKAEKKKQTAAQNVPEEWTTRSTLSLFDNDDEFSLGSIMP</sequence>
<dbReference type="PANTHER" id="PTHR11223:SF3">
    <property type="entry name" value="EXPORTIN-5"/>
    <property type="match status" value="1"/>
</dbReference>
<dbReference type="GO" id="GO:0005634">
    <property type="term" value="C:nucleus"/>
    <property type="evidence" value="ECO:0007669"/>
    <property type="project" value="TreeGrafter"/>
</dbReference>
<proteinExistence type="predicted"/>
<comment type="caution">
    <text evidence="2">The sequence shown here is derived from an EMBL/GenBank/DDBJ whole genome shotgun (WGS) entry which is preliminary data.</text>
</comment>
<dbReference type="PANTHER" id="PTHR11223">
    <property type="entry name" value="EXPORTIN 1/5"/>
    <property type="match status" value="1"/>
</dbReference>
<name>A0A1Y1VXY4_9FUNG</name>
<gene>
    <name evidence="2" type="ORF">DL89DRAFT_270312</name>
</gene>
<dbReference type="GO" id="GO:0005049">
    <property type="term" value="F:nuclear export signal receptor activity"/>
    <property type="evidence" value="ECO:0007669"/>
    <property type="project" value="InterPro"/>
</dbReference>
<dbReference type="Gene3D" id="1.25.10.10">
    <property type="entry name" value="Leucine-rich Repeat Variant"/>
    <property type="match status" value="1"/>
</dbReference>
<dbReference type="GO" id="GO:0006611">
    <property type="term" value="P:protein export from nucleus"/>
    <property type="evidence" value="ECO:0007669"/>
    <property type="project" value="InterPro"/>
</dbReference>
<dbReference type="OrthoDB" id="2215036at2759"/>